<dbReference type="InterPro" id="IPR009012">
    <property type="entry name" value="GrpE_head"/>
</dbReference>
<evidence type="ECO:0000256" key="4">
    <source>
        <dbReference type="ARBA" id="ARBA00022490"/>
    </source>
</evidence>
<dbReference type="InterPro" id="IPR000740">
    <property type="entry name" value="GrpE"/>
</dbReference>
<accession>A0A0S4LS29</accession>
<proteinExistence type="inferred from homology"/>
<sequence length="188" mass="20886">MTEDHTHEKPNANTIENLEEVSPETSTASSSTQDDLAVKVEECAALNEKYLRLAAEFENYKRLTQRDQREQIRFGNEQLLKELLPVVDNMERAIKAAQTNGSDSALIQGVELTLKQLSGVLSKFGVQAIESTGQEFDPHTHQAVSYGPSTEMPANRVLEEFQKGYRLHDRVLRAAMVSVSSGPPQASE</sequence>
<dbReference type="Gene3D" id="3.90.20.20">
    <property type="match status" value="1"/>
</dbReference>
<dbReference type="CDD" id="cd00446">
    <property type="entry name" value="GrpE"/>
    <property type="match status" value="1"/>
</dbReference>
<evidence type="ECO:0000256" key="10">
    <source>
        <dbReference type="HAMAP-Rule" id="MF_01151"/>
    </source>
</evidence>
<dbReference type="InterPro" id="IPR013805">
    <property type="entry name" value="GrpE_CC"/>
</dbReference>
<evidence type="ECO:0000256" key="1">
    <source>
        <dbReference type="ARBA" id="ARBA00004496"/>
    </source>
</evidence>
<evidence type="ECO:0000256" key="11">
    <source>
        <dbReference type="RuleBase" id="RU000639"/>
    </source>
</evidence>
<evidence type="ECO:0000256" key="3">
    <source>
        <dbReference type="ARBA" id="ARBA00011738"/>
    </source>
</evidence>
<keyword evidence="6 10" id="KW-0143">Chaperone</keyword>
<dbReference type="NCBIfam" id="NF010738">
    <property type="entry name" value="PRK14140.1"/>
    <property type="match status" value="1"/>
</dbReference>
<evidence type="ECO:0000256" key="7">
    <source>
        <dbReference type="ARBA" id="ARBA00053401"/>
    </source>
</evidence>
<dbReference type="Gene3D" id="2.30.22.10">
    <property type="entry name" value="Head domain of nucleotide exchange factor GrpE"/>
    <property type="match status" value="1"/>
</dbReference>
<dbReference type="EMBL" id="CZQA01000013">
    <property type="protein sequence ID" value="CUS39368.1"/>
    <property type="molecule type" value="Genomic_DNA"/>
</dbReference>
<evidence type="ECO:0000256" key="6">
    <source>
        <dbReference type="ARBA" id="ARBA00023186"/>
    </source>
</evidence>
<evidence type="ECO:0000256" key="12">
    <source>
        <dbReference type="RuleBase" id="RU004478"/>
    </source>
</evidence>
<dbReference type="GO" id="GO:0000774">
    <property type="term" value="F:adenyl-nucleotide exchange factor activity"/>
    <property type="evidence" value="ECO:0007669"/>
    <property type="project" value="InterPro"/>
</dbReference>
<dbReference type="SUPFAM" id="SSF51064">
    <property type="entry name" value="Head domain of nucleotide exchange factor GrpE"/>
    <property type="match status" value="1"/>
</dbReference>
<dbReference type="AlphaFoldDB" id="A0A0S4LS29"/>
<dbReference type="PRINTS" id="PR00773">
    <property type="entry name" value="GRPEPROTEIN"/>
</dbReference>
<comment type="function">
    <text evidence="7 10 11">Participates actively in the response to hyperosmotic and heat shock by preventing the aggregation of stress-denatured proteins, in association with DnaK and GrpE. It is the nucleotide exchange factor for DnaK and may function as a thermosensor. Unfolded proteins bind initially to DnaJ; upon interaction with the DnaJ-bound protein, DnaK hydrolyzes its bound ATP, resulting in the formation of a stable complex. GrpE releases ADP from DnaK; ATP binding to DnaK triggers the release of the substrate protein, thus completing the reaction cycle. Several rounds of ATP-dependent interactions between DnaJ, DnaK and GrpE are required for fully efficient folding.</text>
</comment>
<feature type="compositionally biased region" description="Polar residues" evidence="13">
    <location>
        <begin position="23"/>
        <end position="34"/>
    </location>
</feature>
<comment type="subunit">
    <text evidence="3 10">Homodimer.</text>
</comment>
<evidence type="ECO:0000313" key="14">
    <source>
        <dbReference type="EMBL" id="CUS39368.1"/>
    </source>
</evidence>
<dbReference type="HAMAP" id="MF_01151">
    <property type="entry name" value="GrpE"/>
    <property type="match status" value="1"/>
</dbReference>
<evidence type="ECO:0000256" key="8">
    <source>
        <dbReference type="ARBA" id="ARBA00072274"/>
    </source>
</evidence>
<dbReference type="PANTHER" id="PTHR21237">
    <property type="entry name" value="GRPE PROTEIN"/>
    <property type="match status" value="1"/>
</dbReference>
<comment type="subcellular location">
    <subcellularLocation>
        <location evidence="1 10">Cytoplasm</location>
    </subcellularLocation>
</comment>
<dbReference type="SUPFAM" id="SSF58014">
    <property type="entry name" value="Coiled-coil domain of nucleotide exchange factor GrpE"/>
    <property type="match status" value="1"/>
</dbReference>
<protein>
    <recommendedName>
        <fullName evidence="8 10">Protein GrpE</fullName>
    </recommendedName>
    <alternativeName>
        <fullName evidence="9 10">HSP-70 cofactor</fullName>
    </alternativeName>
</protein>
<dbReference type="RefSeq" id="WP_090751195.1">
    <property type="nucleotide sequence ID" value="NZ_CZQA01000013.1"/>
</dbReference>
<dbReference type="Proteomes" id="UP000199032">
    <property type="component" value="Unassembled WGS sequence"/>
</dbReference>
<name>A0A0S4LS29_9BACT</name>
<dbReference type="Pfam" id="PF01025">
    <property type="entry name" value="GrpE"/>
    <property type="match status" value="1"/>
</dbReference>
<dbReference type="GO" id="GO:0051087">
    <property type="term" value="F:protein-folding chaperone binding"/>
    <property type="evidence" value="ECO:0007669"/>
    <property type="project" value="InterPro"/>
</dbReference>
<dbReference type="GO" id="GO:0006457">
    <property type="term" value="P:protein folding"/>
    <property type="evidence" value="ECO:0007669"/>
    <property type="project" value="InterPro"/>
</dbReference>
<evidence type="ECO:0000256" key="5">
    <source>
        <dbReference type="ARBA" id="ARBA00023016"/>
    </source>
</evidence>
<dbReference type="FunFam" id="2.30.22.10:FF:000001">
    <property type="entry name" value="Protein GrpE"/>
    <property type="match status" value="1"/>
</dbReference>
<comment type="similarity">
    <text evidence="2 10 12">Belongs to the GrpE family.</text>
</comment>
<dbReference type="PANTHER" id="PTHR21237:SF23">
    <property type="entry name" value="GRPE PROTEIN HOMOLOG, MITOCHONDRIAL"/>
    <property type="match status" value="1"/>
</dbReference>
<evidence type="ECO:0000256" key="9">
    <source>
        <dbReference type="ARBA" id="ARBA00076414"/>
    </source>
</evidence>
<keyword evidence="5 10" id="KW-0346">Stress response</keyword>
<dbReference type="GO" id="GO:0005829">
    <property type="term" value="C:cytosol"/>
    <property type="evidence" value="ECO:0007669"/>
    <property type="project" value="TreeGrafter"/>
</dbReference>
<evidence type="ECO:0000256" key="2">
    <source>
        <dbReference type="ARBA" id="ARBA00009054"/>
    </source>
</evidence>
<reference evidence="14 15" key="1">
    <citation type="submission" date="2015-10" db="EMBL/GenBank/DDBJ databases">
        <authorList>
            <person name="Gilbert D.G."/>
        </authorList>
    </citation>
    <scope>NUCLEOTIDE SEQUENCE [LARGE SCALE GENOMIC DNA]</scope>
    <source>
        <strain evidence="14">COMA1</strain>
    </source>
</reference>
<dbReference type="STRING" id="1742972.COMA1_70170"/>
<feature type="compositionally biased region" description="Basic and acidic residues" evidence="13">
    <location>
        <begin position="1"/>
        <end position="10"/>
    </location>
</feature>
<dbReference type="GO" id="GO:0042803">
    <property type="term" value="F:protein homodimerization activity"/>
    <property type="evidence" value="ECO:0007669"/>
    <property type="project" value="InterPro"/>
</dbReference>
<gene>
    <name evidence="10 14" type="primary">grpE</name>
    <name evidence="14" type="ORF">COMA1_70170</name>
</gene>
<feature type="region of interest" description="Disordered" evidence="13">
    <location>
        <begin position="1"/>
        <end position="35"/>
    </location>
</feature>
<dbReference type="PROSITE" id="PS01071">
    <property type="entry name" value="GRPE"/>
    <property type="match status" value="1"/>
</dbReference>
<dbReference type="GO" id="GO:0051082">
    <property type="term" value="F:unfolded protein binding"/>
    <property type="evidence" value="ECO:0007669"/>
    <property type="project" value="TreeGrafter"/>
</dbReference>
<keyword evidence="4 10" id="KW-0963">Cytoplasm</keyword>
<organism evidence="14 15">
    <name type="scientific">Candidatus Nitrospira nitrosa</name>
    <dbReference type="NCBI Taxonomy" id="1742972"/>
    <lineage>
        <taxon>Bacteria</taxon>
        <taxon>Pseudomonadati</taxon>
        <taxon>Nitrospirota</taxon>
        <taxon>Nitrospiria</taxon>
        <taxon>Nitrospirales</taxon>
        <taxon>Nitrospiraceae</taxon>
        <taxon>Nitrospira</taxon>
    </lineage>
</organism>
<dbReference type="OrthoDB" id="9812586at2"/>
<evidence type="ECO:0000256" key="13">
    <source>
        <dbReference type="SAM" id="MobiDB-lite"/>
    </source>
</evidence>
<evidence type="ECO:0000313" key="15">
    <source>
        <dbReference type="Proteomes" id="UP000199032"/>
    </source>
</evidence>
<keyword evidence="15" id="KW-1185">Reference proteome</keyword>